<evidence type="ECO:0000256" key="8">
    <source>
        <dbReference type="ARBA" id="ARBA00023224"/>
    </source>
</evidence>
<dbReference type="PANTHER" id="PTHR24247:SF193">
    <property type="entry name" value="BETA-2 ADRENERGIC RECEPTOR-LIKE"/>
    <property type="match status" value="1"/>
</dbReference>
<proteinExistence type="predicted"/>
<dbReference type="GO" id="GO:0045202">
    <property type="term" value="C:synapse"/>
    <property type="evidence" value="ECO:0007669"/>
    <property type="project" value="GOC"/>
</dbReference>
<evidence type="ECO:0000259" key="10">
    <source>
        <dbReference type="PROSITE" id="PS50262"/>
    </source>
</evidence>
<dbReference type="PANTHER" id="PTHR24247">
    <property type="entry name" value="5-HYDROXYTRYPTAMINE RECEPTOR"/>
    <property type="match status" value="1"/>
</dbReference>
<evidence type="ECO:0000256" key="2">
    <source>
        <dbReference type="ARBA" id="ARBA00022475"/>
    </source>
</evidence>
<evidence type="ECO:0000256" key="6">
    <source>
        <dbReference type="ARBA" id="ARBA00023136"/>
    </source>
</evidence>
<feature type="transmembrane region" description="Helical" evidence="9">
    <location>
        <begin position="132"/>
        <end position="153"/>
    </location>
</feature>
<name>A0A7I8V7G5_9ANNE</name>
<feature type="transmembrane region" description="Helical" evidence="9">
    <location>
        <begin position="186"/>
        <end position="205"/>
    </location>
</feature>
<dbReference type="InterPro" id="IPR000276">
    <property type="entry name" value="GPCR_Rhodpsn"/>
</dbReference>
<evidence type="ECO:0000313" key="12">
    <source>
        <dbReference type="Proteomes" id="UP000549394"/>
    </source>
</evidence>
<evidence type="ECO:0000256" key="1">
    <source>
        <dbReference type="ARBA" id="ARBA00004651"/>
    </source>
</evidence>
<dbReference type="GO" id="GO:0007187">
    <property type="term" value="P:G protein-coupled receptor signaling pathway, coupled to cyclic nucleotide second messenger"/>
    <property type="evidence" value="ECO:0007669"/>
    <property type="project" value="TreeGrafter"/>
</dbReference>
<feature type="transmembrane region" description="Helical" evidence="9">
    <location>
        <begin position="54"/>
        <end position="74"/>
    </location>
</feature>
<sequence>MSDRREEIQLADWEERLWLVAKVIITLAVVSTNICLLISLPIDKRLRNSASSLLIFNMSFVDLLIASFYLTFLIGGDIGQASNWLPNRWRTKLWLTTSSLLLSMSIITSLIVNIERLIVVIKPSLSNRSKTFVNVLMLTLAWIAYAIGTFTYYSNCAEQASLKDWKKLVMNVAVCGCGIKAIVQSLVIFFLPSSVSLILNIIIYCKSRATYRPVRPSAEEEEDQEVPRTAMTFSPLVKCLAHSLFIVLYLPFFVAAICRQRSVPLSSHITYAVQWFAAVNCAVNPFIWLLDDDVRKSYIRVVRTIFCEKKNKPIEGRSESLVVLQDVRSEDSMRDLGDALASMADVAAIL</sequence>
<dbReference type="Proteomes" id="UP000549394">
    <property type="component" value="Unassembled WGS sequence"/>
</dbReference>
<dbReference type="GO" id="GO:0007198">
    <property type="term" value="P:adenylate cyclase-inhibiting serotonin receptor signaling pathway"/>
    <property type="evidence" value="ECO:0007669"/>
    <property type="project" value="TreeGrafter"/>
</dbReference>
<dbReference type="PRINTS" id="PR00237">
    <property type="entry name" value="GPCRRHODOPSN"/>
</dbReference>
<dbReference type="GO" id="GO:0005886">
    <property type="term" value="C:plasma membrane"/>
    <property type="evidence" value="ECO:0007669"/>
    <property type="project" value="UniProtKB-SubCell"/>
</dbReference>
<evidence type="ECO:0000256" key="3">
    <source>
        <dbReference type="ARBA" id="ARBA00022692"/>
    </source>
</evidence>
<keyword evidence="7" id="KW-0675">Receptor</keyword>
<evidence type="ECO:0000256" key="9">
    <source>
        <dbReference type="SAM" id="Phobius"/>
    </source>
</evidence>
<dbReference type="SUPFAM" id="SSF81321">
    <property type="entry name" value="Family A G protein-coupled receptor-like"/>
    <property type="match status" value="1"/>
</dbReference>
<dbReference type="PROSITE" id="PS50262">
    <property type="entry name" value="G_PROTEIN_RECEP_F1_2"/>
    <property type="match status" value="1"/>
</dbReference>
<dbReference type="EMBL" id="CAJFCJ010000002">
    <property type="protein sequence ID" value="CAD5111720.1"/>
    <property type="molecule type" value="Genomic_DNA"/>
</dbReference>
<keyword evidence="8" id="KW-0807">Transducer</keyword>
<evidence type="ECO:0000256" key="7">
    <source>
        <dbReference type="ARBA" id="ARBA00023170"/>
    </source>
</evidence>
<keyword evidence="2" id="KW-1003">Cell membrane</keyword>
<feature type="transmembrane region" description="Helical" evidence="9">
    <location>
        <begin position="94"/>
        <end position="112"/>
    </location>
</feature>
<evidence type="ECO:0000256" key="4">
    <source>
        <dbReference type="ARBA" id="ARBA00022989"/>
    </source>
</evidence>
<organism evidence="11 12">
    <name type="scientific">Dimorphilus gyrociliatus</name>
    <dbReference type="NCBI Taxonomy" id="2664684"/>
    <lineage>
        <taxon>Eukaryota</taxon>
        <taxon>Metazoa</taxon>
        <taxon>Spiralia</taxon>
        <taxon>Lophotrochozoa</taxon>
        <taxon>Annelida</taxon>
        <taxon>Polychaeta</taxon>
        <taxon>Polychaeta incertae sedis</taxon>
        <taxon>Dinophilidae</taxon>
        <taxon>Dimorphilus</taxon>
    </lineage>
</organism>
<gene>
    <name evidence="11" type="ORF">DGYR_LOCUS967</name>
</gene>
<keyword evidence="4 9" id="KW-1133">Transmembrane helix</keyword>
<evidence type="ECO:0000313" key="11">
    <source>
        <dbReference type="EMBL" id="CAD5111720.1"/>
    </source>
</evidence>
<reference evidence="11 12" key="1">
    <citation type="submission" date="2020-08" db="EMBL/GenBank/DDBJ databases">
        <authorList>
            <person name="Hejnol A."/>
        </authorList>
    </citation>
    <scope>NUCLEOTIDE SEQUENCE [LARGE SCALE GENOMIC DNA]</scope>
</reference>
<accession>A0A7I8V7G5</accession>
<evidence type="ECO:0000256" key="5">
    <source>
        <dbReference type="ARBA" id="ARBA00023040"/>
    </source>
</evidence>
<dbReference type="GO" id="GO:0051378">
    <property type="term" value="F:serotonin binding"/>
    <property type="evidence" value="ECO:0007669"/>
    <property type="project" value="TreeGrafter"/>
</dbReference>
<dbReference type="GO" id="GO:0030594">
    <property type="term" value="F:neurotransmitter receptor activity"/>
    <property type="evidence" value="ECO:0007669"/>
    <property type="project" value="TreeGrafter"/>
</dbReference>
<keyword evidence="6 9" id="KW-0472">Membrane</keyword>
<feature type="transmembrane region" description="Helical" evidence="9">
    <location>
        <begin position="269"/>
        <end position="290"/>
    </location>
</feature>
<keyword evidence="5" id="KW-0297">G-protein coupled receptor</keyword>
<dbReference type="Pfam" id="PF00001">
    <property type="entry name" value="7tm_1"/>
    <property type="match status" value="1"/>
</dbReference>
<comment type="subcellular location">
    <subcellularLocation>
        <location evidence="1">Cell membrane</location>
        <topology evidence="1">Multi-pass membrane protein</topology>
    </subcellularLocation>
</comment>
<keyword evidence="3 9" id="KW-0812">Transmembrane</keyword>
<feature type="transmembrane region" description="Helical" evidence="9">
    <location>
        <begin position="20"/>
        <end position="42"/>
    </location>
</feature>
<feature type="transmembrane region" description="Helical" evidence="9">
    <location>
        <begin position="236"/>
        <end position="257"/>
    </location>
</feature>
<dbReference type="Gene3D" id="1.20.1070.10">
    <property type="entry name" value="Rhodopsin 7-helix transmembrane proteins"/>
    <property type="match status" value="1"/>
</dbReference>
<dbReference type="CDD" id="cd00637">
    <property type="entry name" value="7tm_classA_rhodopsin-like"/>
    <property type="match status" value="1"/>
</dbReference>
<dbReference type="AlphaFoldDB" id="A0A7I8V7G5"/>
<dbReference type="GO" id="GO:0004993">
    <property type="term" value="F:G protein-coupled serotonin receptor activity"/>
    <property type="evidence" value="ECO:0007669"/>
    <property type="project" value="TreeGrafter"/>
</dbReference>
<comment type="caution">
    <text evidence="11">The sequence shown here is derived from an EMBL/GenBank/DDBJ whole genome shotgun (WGS) entry which is preliminary data.</text>
</comment>
<dbReference type="InterPro" id="IPR017452">
    <property type="entry name" value="GPCR_Rhodpsn_7TM"/>
</dbReference>
<protein>
    <recommendedName>
        <fullName evidence="10">G-protein coupled receptors family 1 profile domain-containing protein</fullName>
    </recommendedName>
</protein>
<keyword evidence="12" id="KW-1185">Reference proteome</keyword>
<dbReference type="GO" id="GO:0007268">
    <property type="term" value="P:chemical synaptic transmission"/>
    <property type="evidence" value="ECO:0007669"/>
    <property type="project" value="TreeGrafter"/>
</dbReference>
<dbReference type="GO" id="GO:0030425">
    <property type="term" value="C:dendrite"/>
    <property type="evidence" value="ECO:0007669"/>
    <property type="project" value="TreeGrafter"/>
</dbReference>
<feature type="domain" description="G-protein coupled receptors family 1 profile" evidence="10">
    <location>
        <begin position="32"/>
        <end position="288"/>
    </location>
</feature>